<dbReference type="InterPro" id="IPR028011">
    <property type="entry name" value="DUF4476"/>
</dbReference>
<gene>
    <name evidence="2" type="ORF">EZJ43_03565</name>
</gene>
<dbReference type="OrthoDB" id="1033069at2"/>
<dbReference type="RefSeq" id="WP_133261302.1">
    <property type="nucleotide sequence ID" value="NZ_SJCY01000002.1"/>
</dbReference>
<evidence type="ECO:0000313" key="3">
    <source>
        <dbReference type="Proteomes" id="UP000295668"/>
    </source>
</evidence>
<keyword evidence="3" id="KW-1185">Reference proteome</keyword>
<dbReference type="AlphaFoldDB" id="A0A4R5MN46"/>
<evidence type="ECO:0000259" key="1">
    <source>
        <dbReference type="Pfam" id="PF14771"/>
    </source>
</evidence>
<sequence length="232" mass="26918">MKKIILLIVMVFYTTLSFAQKNRNRAEVFLQINDAGTYTVYLDNEFVGSENGRFRFYDVYNSNPVISIYRNNIVIFKKNIAVVQDQRLILTYAKNMGMRVIKQLNIYRNVEYALDDFDNYNNNTSDNAIDQNYTEVPKSLSPEAFQQLNKLIKDESFDDGKTKLLQVASKSGNFTTEQARILLKYYSFDNNRLVGAKAIYKSIIDPQNYFTLADLFTFSSNKSDFLSFLNSK</sequence>
<dbReference type="EMBL" id="SJCY01000002">
    <property type="protein sequence ID" value="TDG37210.1"/>
    <property type="molecule type" value="Genomic_DNA"/>
</dbReference>
<name>A0A4R5MN46_9SPHI</name>
<proteinExistence type="predicted"/>
<feature type="domain" description="DUF4476" evidence="1">
    <location>
        <begin position="140"/>
        <end position="228"/>
    </location>
</feature>
<dbReference type="Pfam" id="PF14771">
    <property type="entry name" value="DUF4476"/>
    <property type="match status" value="1"/>
</dbReference>
<comment type="caution">
    <text evidence="2">The sequence shown here is derived from an EMBL/GenBank/DDBJ whole genome shotgun (WGS) entry which is preliminary data.</text>
</comment>
<protein>
    <submittedName>
        <fullName evidence="2">DUF4476 domain-containing protein</fullName>
    </submittedName>
</protein>
<reference evidence="2 3" key="1">
    <citation type="submission" date="2019-02" db="EMBL/GenBank/DDBJ databases">
        <title>Pedobacter sp. nov., a novel speices isolated from soil of pinguins habitat in Antarcitica.</title>
        <authorList>
            <person name="He R.-H."/>
        </authorList>
    </citation>
    <scope>NUCLEOTIDE SEQUENCE [LARGE SCALE GENOMIC DNA]</scope>
    <source>
        <strain evidence="2 3">E01020</strain>
    </source>
</reference>
<accession>A0A4R5MN46</accession>
<evidence type="ECO:0000313" key="2">
    <source>
        <dbReference type="EMBL" id="TDG37210.1"/>
    </source>
</evidence>
<organism evidence="2 3">
    <name type="scientific">Pedobacter changchengzhani</name>
    <dbReference type="NCBI Taxonomy" id="2529274"/>
    <lineage>
        <taxon>Bacteria</taxon>
        <taxon>Pseudomonadati</taxon>
        <taxon>Bacteroidota</taxon>
        <taxon>Sphingobacteriia</taxon>
        <taxon>Sphingobacteriales</taxon>
        <taxon>Sphingobacteriaceae</taxon>
        <taxon>Pedobacter</taxon>
    </lineage>
</organism>
<dbReference type="Proteomes" id="UP000295668">
    <property type="component" value="Unassembled WGS sequence"/>
</dbReference>